<keyword evidence="2" id="KW-1133">Transmembrane helix</keyword>
<feature type="region of interest" description="Disordered" evidence="1">
    <location>
        <begin position="114"/>
        <end position="150"/>
    </location>
</feature>
<dbReference type="Pfam" id="PF05656">
    <property type="entry name" value="DUF805"/>
    <property type="match status" value="1"/>
</dbReference>
<dbReference type="PANTHER" id="PTHR34980">
    <property type="entry name" value="INNER MEMBRANE PROTEIN-RELATED-RELATED"/>
    <property type="match status" value="1"/>
</dbReference>
<keyword evidence="2" id="KW-0472">Membrane</keyword>
<keyword evidence="4" id="KW-1185">Reference proteome</keyword>
<organism evidence="3 4">
    <name type="scientific">Kangsaoukella pontilimi</name>
    <dbReference type="NCBI Taxonomy" id="2691042"/>
    <lineage>
        <taxon>Bacteria</taxon>
        <taxon>Pseudomonadati</taxon>
        <taxon>Pseudomonadota</taxon>
        <taxon>Alphaproteobacteria</taxon>
        <taxon>Rhodobacterales</taxon>
        <taxon>Paracoccaceae</taxon>
        <taxon>Kangsaoukella</taxon>
    </lineage>
</organism>
<protein>
    <submittedName>
        <fullName evidence="3">DUF805 domain-containing protein</fullName>
    </submittedName>
</protein>
<proteinExistence type="predicted"/>
<dbReference type="AlphaFoldDB" id="A0A7C9IK30"/>
<dbReference type="RefSeq" id="WP_160765234.1">
    <property type="nucleotide sequence ID" value="NZ_WUPT01000003.1"/>
</dbReference>
<dbReference type="InterPro" id="IPR008523">
    <property type="entry name" value="DUF805"/>
</dbReference>
<comment type="caution">
    <text evidence="3">The sequence shown here is derived from an EMBL/GenBank/DDBJ whole genome shotgun (WGS) entry which is preliminary data.</text>
</comment>
<keyword evidence="2" id="KW-0812">Transmembrane</keyword>
<feature type="transmembrane region" description="Helical" evidence="2">
    <location>
        <begin position="54"/>
        <end position="72"/>
    </location>
</feature>
<evidence type="ECO:0000256" key="1">
    <source>
        <dbReference type="SAM" id="MobiDB-lite"/>
    </source>
</evidence>
<dbReference type="GO" id="GO:0005886">
    <property type="term" value="C:plasma membrane"/>
    <property type="evidence" value="ECO:0007669"/>
    <property type="project" value="TreeGrafter"/>
</dbReference>
<evidence type="ECO:0000256" key="2">
    <source>
        <dbReference type="SAM" id="Phobius"/>
    </source>
</evidence>
<sequence length="150" mass="16704">MSFTEAVRTCFRKYITVSGRARRAEFWWFALFYLIVGAVLNAIDLSLFGPDTALLSPIFGLVMFVPSITVAVRRLHDRDMSGWWWLLNFIPLIGTLILLVIYMLPGTNGANRFGPDPIRGRDDGRGGGSGGYRDDDGDYSPSSIPRSGRP</sequence>
<name>A0A7C9IK30_9RHOB</name>
<dbReference type="PANTHER" id="PTHR34980:SF2">
    <property type="entry name" value="INNER MEMBRANE PROTEIN YHAH-RELATED"/>
    <property type="match status" value="1"/>
</dbReference>
<evidence type="ECO:0000313" key="4">
    <source>
        <dbReference type="Proteomes" id="UP000480350"/>
    </source>
</evidence>
<dbReference type="Proteomes" id="UP000480350">
    <property type="component" value="Unassembled WGS sequence"/>
</dbReference>
<dbReference type="EMBL" id="WUPT01000003">
    <property type="protein sequence ID" value="MXQ09302.1"/>
    <property type="molecule type" value="Genomic_DNA"/>
</dbReference>
<feature type="transmembrane region" description="Helical" evidence="2">
    <location>
        <begin position="84"/>
        <end position="104"/>
    </location>
</feature>
<accession>A0A7C9IK30</accession>
<gene>
    <name evidence="3" type="ORF">GQ651_15765</name>
</gene>
<evidence type="ECO:0000313" key="3">
    <source>
        <dbReference type="EMBL" id="MXQ09302.1"/>
    </source>
</evidence>
<reference evidence="3 4" key="2">
    <citation type="submission" date="2020-03" db="EMBL/GenBank/DDBJ databases">
        <title>Kangsaoukella pontilimi gen. nov., sp. nov., a new member of the family Rhodobacteraceae isolated from a tidal mudflat.</title>
        <authorList>
            <person name="Kim I.S."/>
        </authorList>
    </citation>
    <scope>NUCLEOTIDE SEQUENCE [LARGE SCALE GENOMIC DNA]</scope>
    <source>
        <strain evidence="3 4">GH1-50</strain>
    </source>
</reference>
<feature type="transmembrane region" description="Helical" evidence="2">
    <location>
        <begin position="26"/>
        <end position="48"/>
    </location>
</feature>
<reference evidence="3 4" key="1">
    <citation type="submission" date="2019-12" db="EMBL/GenBank/DDBJ databases">
        <authorList>
            <person name="Lee S.D."/>
        </authorList>
    </citation>
    <scope>NUCLEOTIDE SEQUENCE [LARGE SCALE GENOMIC DNA]</scope>
    <source>
        <strain evidence="3 4">GH1-50</strain>
    </source>
</reference>